<dbReference type="CDD" id="cd24163">
    <property type="entry name" value="RWDD2_C"/>
    <property type="match status" value="1"/>
</dbReference>
<dbReference type="CDD" id="cd11605">
    <property type="entry name" value="RWD_DRWD_ELF-like"/>
    <property type="match status" value="1"/>
</dbReference>
<dbReference type="PANTHER" id="PTHR15955">
    <property type="entry name" value="RWD DOMAIN CONTAINING PROTEIN 2"/>
    <property type="match status" value="1"/>
</dbReference>
<evidence type="ECO:0008006" key="4">
    <source>
        <dbReference type="Google" id="ProtNLM"/>
    </source>
</evidence>
<dbReference type="InterPro" id="IPR059181">
    <property type="entry name" value="RWDD2A-B_C"/>
</dbReference>
<dbReference type="Proteomes" id="UP000799757">
    <property type="component" value="Unassembled WGS sequence"/>
</dbReference>
<evidence type="ECO:0000313" key="3">
    <source>
        <dbReference type="Proteomes" id="UP000799757"/>
    </source>
</evidence>
<reference evidence="2" key="1">
    <citation type="journal article" date="2020" name="Stud. Mycol.">
        <title>101 Dothideomycetes genomes: a test case for predicting lifestyles and emergence of pathogens.</title>
        <authorList>
            <person name="Haridas S."/>
            <person name="Albert R."/>
            <person name="Binder M."/>
            <person name="Bloem J."/>
            <person name="Labutti K."/>
            <person name="Salamov A."/>
            <person name="Andreopoulos B."/>
            <person name="Baker S."/>
            <person name="Barry K."/>
            <person name="Bills G."/>
            <person name="Bluhm B."/>
            <person name="Cannon C."/>
            <person name="Castanera R."/>
            <person name="Culley D."/>
            <person name="Daum C."/>
            <person name="Ezra D."/>
            <person name="Gonzalez J."/>
            <person name="Henrissat B."/>
            <person name="Kuo A."/>
            <person name="Liang C."/>
            <person name="Lipzen A."/>
            <person name="Lutzoni F."/>
            <person name="Magnuson J."/>
            <person name="Mondo S."/>
            <person name="Nolan M."/>
            <person name="Ohm R."/>
            <person name="Pangilinan J."/>
            <person name="Park H.-J."/>
            <person name="Ramirez L."/>
            <person name="Alfaro M."/>
            <person name="Sun H."/>
            <person name="Tritt A."/>
            <person name="Yoshinaga Y."/>
            <person name="Zwiers L.-H."/>
            <person name="Turgeon B."/>
            <person name="Goodwin S."/>
            <person name="Spatafora J."/>
            <person name="Crous P."/>
            <person name="Grigoriev I."/>
        </authorList>
    </citation>
    <scope>NUCLEOTIDE SEQUENCE</scope>
    <source>
        <strain evidence="2">CBS 109.77</strain>
    </source>
</reference>
<keyword evidence="3" id="KW-1185">Reference proteome</keyword>
<organism evidence="2 3">
    <name type="scientific">Melanomma pulvis-pyrius CBS 109.77</name>
    <dbReference type="NCBI Taxonomy" id="1314802"/>
    <lineage>
        <taxon>Eukaryota</taxon>
        <taxon>Fungi</taxon>
        <taxon>Dikarya</taxon>
        <taxon>Ascomycota</taxon>
        <taxon>Pezizomycotina</taxon>
        <taxon>Dothideomycetes</taxon>
        <taxon>Pleosporomycetidae</taxon>
        <taxon>Pleosporales</taxon>
        <taxon>Melanommataceae</taxon>
        <taxon>Melanomma</taxon>
    </lineage>
</organism>
<feature type="compositionally biased region" description="Basic and acidic residues" evidence="1">
    <location>
        <begin position="115"/>
        <end position="129"/>
    </location>
</feature>
<sequence length="248" mass="27084">MSQPDGSRLAMELELLEAMYPGQISYDPKSRDFKFADQSALLHLRLPELYPEMGLPDVISACGGSRTDLRDRTKAAMQALRLADGEEALDAVIACYQGIVDEANSTTDSHSPKGTAKDRNSAVARSEVERESERGKTVVIWLHHLLALSKRKLALAAAPSVSGITKPGYPGIMVFAGNAGAVLDHVRRLKAENWQAFQMRYEADECWEFVHGGGVSEVESMSEVVAALDFGEHGARHKTEFLQAVGIK</sequence>
<dbReference type="EMBL" id="MU001935">
    <property type="protein sequence ID" value="KAF2793254.1"/>
    <property type="molecule type" value="Genomic_DNA"/>
</dbReference>
<protein>
    <recommendedName>
        <fullName evidence="4">RWD domain-containing protein</fullName>
    </recommendedName>
</protein>
<feature type="region of interest" description="Disordered" evidence="1">
    <location>
        <begin position="104"/>
        <end position="129"/>
    </location>
</feature>
<proteinExistence type="predicted"/>
<gene>
    <name evidence="2" type="ORF">K505DRAFT_362140</name>
</gene>
<dbReference type="OrthoDB" id="432412at2759"/>
<name>A0A6A6XAS7_9PLEO</name>
<evidence type="ECO:0000256" key="1">
    <source>
        <dbReference type="SAM" id="MobiDB-lite"/>
    </source>
</evidence>
<evidence type="ECO:0000313" key="2">
    <source>
        <dbReference type="EMBL" id="KAF2793254.1"/>
    </source>
</evidence>
<dbReference type="AlphaFoldDB" id="A0A6A6XAS7"/>
<accession>A0A6A6XAS7</accession>
<dbReference type="PANTHER" id="PTHR15955:SF8">
    <property type="entry name" value="RWD DOMAIN-CONTAINING PROTEIN 2B-RELATED"/>
    <property type="match status" value="1"/>
</dbReference>
<dbReference type="InterPro" id="IPR017359">
    <property type="entry name" value="Phi-like"/>
</dbReference>